<protein>
    <submittedName>
        <fullName evidence="1">Uncharacterized protein</fullName>
    </submittedName>
</protein>
<dbReference type="OrthoDB" id="3768140at2759"/>
<dbReference type="EMBL" id="ML978319">
    <property type="protein sequence ID" value="KAF2023894.1"/>
    <property type="molecule type" value="Genomic_DNA"/>
</dbReference>
<accession>A0A9P4LH72</accession>
<dbReference type="AlphaFoldDB" id="A0A9P4LH72"/>
<reference evidence="1" key="1">
    <citation type="journal article" date="2020" name="Stud. Mycol.">
        <title>101 Dothideomycetes genomes: a test case for predicting lifestyles and emergence of pathogens.</title>
        <authorList>
            <person name="Haridas S."/>
            <person name="Albert R."/>
            <person name="Binder M."/>
            <person name="Bloem J."/>
            <person name="Labutti K."/>
            <person name="Salamov A."/>
            <person name="Andreopoulos B."/>
            <person name="Baker S."/>
            <person name="Barry K."/>
            <person name="Bills G."/>
            <person name="Bluhm B."/>
            <person name="Cannon C."/>
            <person name="Castanera R."/>
            <person name="Culley D."/>
            <person name="Daum C."/>
            <person name="Ezra D."/>
            <person name="Gonzalez J."/>
            <person name="Henrissat B."/>
            <person name="Kuo A."/>
            <person name="Liang C."/>
            <person name="Lipzen A."/>
            <person name="Lutzoni F."/>
            <person name="Magnuson J."/>
            <person name="Mondo S."/>
            <person name="Nolan M."/>
            <person name="Ohm R."/>
            <person name="Pangilinan J."/>
            <person name="Park H.-J."/>
            <person name="Ramirez L."/>
            <person name="Alfaro M."/>
            <person name="Sun H."/>
            <person name="Tritt A."/>
            <person name="Yoshinaga Y."/>
            <person name="Zwiers L.-H."/>
            <person name="Turgeon B."/>
            <person name="Goodwin S."/>
            <person name="Spatafora J."/>
            <person name="Crous P."/>
            <person name="Grigoriev I."/>
        </authorList>
    </citation>
    <scope>NUCLEOTIDE SEQUENCE</scope>
    <source>
        <strain evidence="1">CBS 110217</strain>
    </source>
</reference>
<sequence>MNNLPIELLQHIVFYLAPVKPYSTTTAISNDSQNYIDILNTRLATQALAAAASQPFVDIISTHPWKLNTSSLNRLANLLLNVHVAKHTNHLTINTYRFSFDRDYTIETEGVLEDHVAARTHYVEKSSTSQLVKVFRRARNLRHLTIVPTVQQGDPDFLHKHVPPPNPAALNHEQSSIARSVEQELVTSRIPDPLEKLVEALRITRVHEHLESFSMLSAARQSQFEVSSHQLGIRLGYPVLKRLTVETDYLLNITFPFPCPRLEILELVGIERAGVQDFTRLQEGGENASGMQRIVELLSTVLCVTVIGTADGESIVEVNVRILVRLVGLLARCISRLDILVFRRLHLTDNGDDHVEQDNMSGGKVLQIGTLRLESVIQTQFAQAQSVACGLAVILTSRVPCHIGELVVDGAA</sequence>
<proteinExistence type="predicted"/>
<keyword evidence="2" id="KW-1185">Reference proteome</keyword>
<evidence type="ECO:0000313" key="1">
    <source>
        <dbReference type="EMBL" id="KAF2023894.1"/>
    </source>
</evidence>
<organism evidence="1 2">
    <name type="scientific">Setomelanomma holmii</name>
    <dbReference type="NCBI Taxonomy" id="210430"/>
    <lineage>
        <taxon>Eukaryota</taxon>
        <taxon>Fungi</taxon>
        <taxon>Dikarya</taxon>
        <taxon>Ascomycota</taxon>
        <taxon>Pezizomycotina</taxon>
        <taxon>Dothideomycetes</taxon>
        <taxon>Pleosporomycetidae</taxon>
        <taxon>Pleosporales</taxon>
        <taxon>Pleosporineae</taxon>
        <taxon>Phaeosphaeriaceae</taxon>
        <taxon>Setomelanomma</taxon>
    </lineage>
</organism>
<gene>
    <name evidence="1" type="ORF">EK21DRAFT_118346</name>
</gene>
<dbReference type="Proteomes" id="UP000799777">
    <property type="component" value="Unassembled WGS sequence"/>
</dbReference>
<comment type="caution">
    <text evidence="1">The sequence shown here is derived from an EMBL/GenBank/DDBJ whole genome shotgun (WGS) entry which is preliminary data.</text>
</comment>
<evidence type="ECO:0000313" key="2">
    <source>
        <dbReference type="Proteomes" id="UP000799777"/>
    </source>
</evidence>
<name>A0A9P4LH72_9PLEO</name>